<evidence type="ECO:0000256" key="1">
    <source>
        <dbReference type="ARBA" id="ARBA00004651"/>
    </source>
</evidence>
<evidence type="ECO:0000256" key="6">
    <source>
        <dbReference type="ARBA" id="ARBA00023136"/>
    </source>
</evidence>
<keyword evidence="3" id="KW-1003">Cell membrane</keyword>
<dbReference type="Pfam" id="PF04239">
    <property type="entry name" value="DUF421"/>
    <property type="match status" value="1"/>
</dbReference>
<dbReference type="RefSeq" id="WP_184857126.1">
    <property type="nucleotide sequence ID" value="NZ_JACHLK010000004.1"/>
</dbReference>
<gene>
    <name evidence="9" type="ORF">HNP48_002373</name>
</gene>
<feature type="domain" description="YetF C-terminal" evidence="8">
    <location>
        <begin position="88"/>
        <end position="154"/>
    </location>
</feature>
<name>A0A7X0PDR7_9BURK</name>
<dbReference type="AlphaFoldDB" id="A0A7X0PDR7"/>
<evidence type="ECO:0000256" key="2">
    <source>
        <dbReference type="ARBA" id="ARBA00006448"/>
    </source>
</evidence>
<feature type="transmembrane region" description="Helical" evidence="7">
    <location>
        <begin position="6"/>
        <end position="26"/>
    </location>
</feature>
<evidence type="ECO:0000259" key="8">
    <source>
        <dbReference type="Pfam" id="PF04239"/>
    </source>
</evidence>
<comment type="caution">
    <text evidence="9">The sequence shown here is derived from an EMBL/GenBank/DDBJ whole genome shotgun (WGS) entry which is preliminary data.</text>
</comment>
<keyword evidence="4 7" id="KW-0812">Transmembrane</keyword>
<keyword evidence="5 7" id="KW-1133">Transmembrane helix</keyword>
<evidence type="ECO:0000313" key="9">
    <source>
        <dbReference type="EMBL" id="MBB6559701.1"/>
    </source>
</evidence>
<dbReference type="EMBL" id="JACHLK010000004">
    <property type="protein sequence ID" value="MBB6559701.1"/>
    <property type="molecule type" value="Genomic_DNA"/>
</dbReference>
<evidence type="ECO:0000256" key="5">
    <source>
        <dbReference type="ARBA" id="ARBA00022989"/>
    </source>
</evidence>
<evidence type="ECO:0000256" key="3">
    <source>
        <dbReference type="ARBA" id="ARBA00022475"/>
    </source>
</evidence>
<evidence type="ECO:0000313" key="10">
    <source>
        <dbReference type="Proteomes" id="UP000575083"/>
    </source>
</evidence>
<feature type="transmembrane region" description="Helical" evidence="7">
    <location>
        <begin position="62"/>
        <end position="85"/>
    </location>
</feature>
<reference evidence="9 10" key="1">
    <citation type="submission" date="2020-08" db="EMBL/GenBank/DDBJ databases">
        <title>Functional genomics of gut bacteria from endangered species of beetles.</title>
        <authorList>
            <person name="Carlos-Shanley C."/>
        </authorList>
    </citation>
    <scope>NUCLEOTIDE SEQUENCE [LARGE SCALE GENOMIC DNA]</scope>
    <source>
        <strain evidence="9 10">S00198</strain>
    </source>
</reference>
<comment type="similarity">
    <text evidence="2">Belongs to the UPF0702 family.</text>
</comment>
<organism evidence="9 10">
    <name type="scientific">Acidovorax soli</name>
    <dbReference type="NCBI Taxonomy" id="592050"/>
    <lineage>
        <taxon>Bacteria</taxon>
        <taxon>Pseudomonadati</taxon>
        <taxon>Pseudomonadota</taxon>
        <taxon>Betaproteobacteria</taxon>
        <taxon>Burkholderiales</taxon>
        <taxon>Comamonadaceae</taxon>
        <taxon>Acidovorax</taxon>
    </lineage>
</organism>
<comment type="subcellular location">
    <subcellularLocation>
        <location evidence="1">Cell membrane</location>
        <topology evidence="1">Multi-pass membrane protein</topology>
    </subcellularLocation>
</comment>
<sequence length="159" mass="17761">MWEMSVPWWEFVLRGVVVYVFLLVFLRLTGKRQTGQYAPFDLVLLLILSNAVQNSMNAGDNSLVGGLISATTLIACHVVLAHLTFRTPWLERLIDGTPRVLVEHGQVRADLMRKELLSTDDLEAALRAGGCLHLHEVERATIETNGQITVVLRRRDSAG</sequence>
<keyword evidence="10" id="KW-1185">Reference proteome</keyword>
<evidence type="ECO:0000256" key="7">
    <source>
        <dbReference type="SAM" id="Phobius"/>
    </source>
</evidence>
<keyword evidence="6 7" id="KW-0472">Membrane</keyword>
<dbReference type="Gene3D" id="3.30.240.20">
    <property type="entry name" value="bsu07140 like domains"/>
    <property type="match status" value="1"/>
</dbReference>
<dbReference type="PANTHER" id="PTHR34582:SF6">
    <property type="entry name" value="UPF0702 TRANSMEMBRANE PROTEIN YCAP"/>
    <property type="match status" value="1"/>
</dbReference>
<dbReference type="Proteomes" id="UP000575083">
    <property type="component" value="Unassembled WGS sequence"/>
</dbReference>
<proteinExistence type="inferred from homology"/>
<dbReference type="GO" id="GO:0005886">
    <property type="term" value="C:plasma membrane"/>
    <property type="evidence" value="ECO:0007669"/>
    <property type="project" value="UniProtKB-SubCell"/>
</dbReference>
<dbReference type="InterPro" id="IPR023090">
    <property type="entry name" value="UPF0702_alpha/beta_dom_sf"/>
</dbReference>
<evidence type="ECO:0000256" key="4">
    <source>
        <dbReference type="ARBA" id="ARBA00022692"/>
    </source>
</evidence>
<dbReference type="PANTHER" id="PTHR34582">
    <property type="entry name" value="UPF0702 TRANSMEMBRANE PROTEIN YCAP"/>
    <property type="match status" value="1"/>
</dbReference>
<dbReference type="InterPro" id="IPR007353">
    <property type="entry name" value="DUF421"/>
</dbReference>
<accession>A0A7X0PDR7</accession>
<protein>
    <submittedName>
        <fullName evidence="9">Uncharacterized membrane protein YcaP (DUF421 family)</fullName>
    </submittedName>
</protein>